<dbReference type="Gene3D" id="3.30.70.270">
    <property type="match status" value="1"/>
</dbReference>
<dbReference type="Gene3D" id="3.30.450.20">
    <property type="entry name" value="PAS domain"/>
    <property type="match status" value="1"/>
</dbReference>
<dbReference type="InterPro" id="IPR043128">
    <property type="entry name" value="Rev_trsase/Diguanyl_cyclase"/>
</dbReference>
<dbReference type="CDD" id="cd01948">
    <property type="entry name" value="EAL"/>
    <property type="match status" value="1"/>
</dbReference>
<dbReference type="EMBL" id="JACCAU010000001">
    <property type="protein sequence ID" value="NYH14482.1"/>
    <property type="molecule type" value="Genomic_DNA"/>
</dbReference>
<reference evidence="5 6" key="1">
    <citation type="submission" date="2020-07" db="EMBL/GenBank/DDBJ databases">
        <title>Exploring microbial biodiversity for novel pathways involved in the catabolism of aromatic compounds derived from lignin.</title>
        <authorList>
            <person name="Elkins J."/>
        </authorList>
    </citation>
    <scope>NUCLEOTIDE SEQUENCE [LARGE SCALE GENOMIC DNA]</scope>
    <source>
        <strain evidence="5 6">H2C3B</strain>
    </source>
</reference>
<dbReference type="InterPro" id="IPR052155">
    <property type="entry name" value="Biofilm_reg_signaling"/>
</dbReference>
<dbReference type="Pfam" id="PF00990">
    <property type="entry name" value="GGDEF"/>
    <property type="match status" value="1"/>
</dbReference>
<dbReference type="PANTHER" id="PTHR44757">
    <property type="entry name" value="DIGUANYLATE CYCLASE DGCP"/>
    <property type="match status" value="1"/>
</dbReference>
<dbReference type="SUPFAM" id="SSF55073">
    <property type="entry name" value="Nucleotide cyclase"/>
    <property type="match status" value="1"/>
</dbReference>
<dbReference type="PROSITE" id="PS50883">
    <property type="entry name" value="EAL"/>
    <property type="match status" value="1"/>
</dbReference>
<feature type="domain" description="EAL" evidence="3">
    <location>
        <begin position="571"/>
        <end position="827"/>
    </location>
</feature>
<evidence type="ECO:0000259" key="3">
    <source>
        <dbReference type="PROSITE" id="PS50883"/>
    </source>
</evidence>
<dbReference type="InterPro" id="IPR000160">
    <property type="entry name" value="GGDEF_dom"/>
</dbReference>
<dbReference type="RefSeq" id="WP_179709829.1">
    <property type="nucleotide sequence ID" value="NZ_JACCAU010000001.1"/>
</dbReference>
<dbReference type="NCBIfam" id="TIGR00254">
    <property type="entry name" value="GGDEF"/>
    <property type="match status" value="1"/>
</dbReference>
<dbReference type="NCBIfam" id="TIGR00229">
    <property type="entry name" value="sensory_box"/>
    <property type="match status" value="1"/>
</dbReference>
<keyword evidence="1" id="KW-0812">Transmembrane</keyword>
<protein>
    <submittedName>
        <fullName evidence="5">Diguanylate cyclase (GGDEF)-like protein/PAS domain S-box-containing protein</fullName>
    </submittedName>
</protein>
<dbReference type="InterPro" id="IPR000014">
    <property type="entry name" value="PAS"/>
</dbReference>
<dbReference type="SMART" id="SM00052">
    <property type="entry name" value="EAL"/>
    <property type="match status" value="1"/>
</dbReference>
<dbReference type="InterPro" id="IPR035965">
    <property type="entry name" value="PAS-like_dom_sf"/>
</dbReference>
<dbReference type="CDD" id="cd01949">
    <property type="entry name" value="GGDEF"/>
    <property type="match status" value="1"/>
</dbReference>
<gene>
    <name evidence="5" type="ORF">GGD41_001710</name>
</gene>
<dbReference type="PROSITE" id="PS50112">
    <property type="entry name" value="PAS"/>
    <property type="match status" value="1"/>
</dbReference>
<evidence type="ECO:0000313" key="5">
    <source>
        <dbReference type="EMBL" id="NYH14482.1"/>
    </source>
</evidence>
<dbReference type="AlphaFoldDB" id="A0A7Z0AZM0"/>
<evidence type="ECO:0000259" key="4">
    <source>
        <dbReference type="PROSITE" id="PS50887"/>
    </source>
</evidence>
<dbReference type="SUPFAM" id="SSF141868">
    <property type="entry name" value="EAL domain-like"/>
    <property type="match status" value="1"/>
</dbReference>
<evidence type="ECO:0000313" key="6">
    <source>
        <dbReference type="Proteomes" id="UP000572540"/>
    </source>
</evidence>
<evidence type="ECO:0000259" key="2">
    <source>
        <dbReference type="PROSITE" id="PS50112"/>
    </source>
</evidence>
<dbReference type="InterPro" id="IPR013656">
    <property type="entry name" value="PAS_4"/>
</dbReference>
<keyword evidence="1" id="KW-1133">Transmembrane helix</keyword>
<name>A0A7Z0AZM0_9BURK</name>
<dbReference type="Gene3D" id="3.20.20.450">
    <property type="entry name" value="EAL domain"/>
    <property type="match status" value="1"/>
</dbReference>
<dbReference type="SMART" id="SM00267">
    <property type="entry name" value="GGDEF"/>
    <property type="match status" value="1"/>
</dbReference>
<dbReference type="InterPro" id="IPR029787">
    <property type="entry name" value="Nucleotide_cyclase"/>
</dbReference>
<comment type="caution">
    <text evidence="5">The sequence shown here is derived from an EMBL/GenBank/DDBJ whole genome shotgun (WGS) entry which is preliminary data.</text>
</comment>
<sequence length="827" mass="91284">MDNALTYRSKNLTAQLLKITGPFVVVVVAVLVLATVSIRIMSSARTYIVGESLWSKGQKDAIFYANVYAETGDESVYRRYLSTVEILRNLRRLRLELEQGVPDPRFARTALVDSGIAPEDVGGVIWVSRLFRHTTYFNDAMNYWSRGDAALERLDRIVGLLHERLSGGVPAGAPAGAPAGTTAAGLASSLKVQIWQINTDIAPLAREFSMVLSTAFRRTATLLMDTDLCASILLLFLSTLHVRRSLVERRRVEIALRESEARARATLDSIGEAVVVTGPSGYIESLNAAAERISGHPASACVGKRLVDTLRLVYEDNREPVDLMSDEHCQQNGAGATTGMLLQRSDNKEIFVQAVTSPINDSRGHSDQNGHVVILRNMTREREYIENLAWQASHDALTGLVNRAEFEKRLGLALERSYRNPQARRASALLILDLDRFKVVNDTCGHAAGDAMLREVALRFGTCVNQDDTIARLGGDEFGVLLDDYSTTGIERVTEALRRCLQDFVFVWEAQPCTTSVSVGVVSLGEIDSGMGVEQILRLADVACYMAKERGGDRVQLADLRDRELRDHVDEASWGRRIKQAMENDEFCLYVQPIVEIGGVQSPAGPNCFHAELLLRMNAGGNIVAPGQFIPAAEHYGLMPAIDRWVVRIALERLSRIQTRNFAQYAINLSGTSIVDERFLDFVREQFALTGVSPSLICFEITETAAIANLTAAARFMRELTSLGCRFALDDFGAGMSSFGYLKQLPVEYLKIDGSFVRDMVNDPVSFDIVAAINEVGHAMKCRTIAEYVGSEEVLRALLRMGVDCAQGYYVGQPVPWLEADVHTEEV</sequence>
<accession>A0A7Z0AZM0</accession>
<dbReference type="PROSITE" id="PS50887">
    <property type="entry name" value="GGDEF"/>
    <property type="match status" value="1"/>
</dbReference>
<proteinExistence type="predicted"/>
<dbReference type="InterPro" id="IPR035919">
    <property type="entry name" value="EAL_sf"/>
</dbReference>
<dbReference type="SUPFAM" id="SSF55785">
    <property type="entry name" value="PYP-like sensor domain (PAS domain)"/>
    <property type="match status" value="1"/>
</dbReference>
<dbReference type="Pfam" id="PF00563">
    <property type="entry name" value="EAL"/>
    <property type="match status" value="1"/>
</dbReference>
<feature type="domain" description="GGDEF" evidence="4">
    <location>
        <begin position="425"/>
        <end position="560"/>
    </location>
</feature>
<dbReference type="Proteomes" id="UP000572540">
    <property type="component" value="Unassembled WGS sequence"/>
</dbReference>
<keyword evidence="1" id="KW-0472">Membrane</keyword>
<dbReference type="Pfam" id="PF08448">
    <property type="entry name" value="PAS_4"/>
    <property type="match status" value="1"/>
</dbReference>
<organism evidence="5 6">
    <name type="scientific">Paraburkholderia bryophila</name>
    <dbReference type="NCBI Taxonomy" id="420952"/>
    <lineage>
        <taxon>Bacteria</taxon>
        <taxon>Pseudomonadati</taxon>
        <taxon>Pseudomonadota</taxon>
        <taxon>Betaproteobacteria</taxon>
        <taxon>Burkholderiales</taxon>
        <taxon>Burkholderiaceae</taxon>
        <taxon>Paraburkholderia</taxon>
    </lineage>
</organism>
<feature type="domain" description="PAS" evidence="2">
    <location>
        <begin position="259"/>
        <end position="321"/>
    </location>
</feature>
<feature type="transmembrane region" description="Helical" evidence="1">
    <location>
        <begin position="20"/>
        <end position="38"/>
    </location>
</feature>
<dbReference type="PANTHER" id="PTHR44757:SF4">
    <property type="entry name" value="DIGUANYLATE CYCLASE DGCE-RELATED"/>
    <property type="match status" value="1"/>
</dbReference>
<dbReference type="InterPro" id="IPR001633">
    <property type="entry name" value="EAL_dom"/>
</dbReference>
<evidence type="ECO:0000256" key="1">
    <source>
        <dbReference type="SAM" id="Phobius"/>
    </source>
</evidence>